<keyword evidence="3" id="KW-1185">Reference proteome</keyword>
<keyword evidence="1" id="KW-1133">Transmembrane helix</keyword>
<dbReference type="Proteomes" id="UP000597656">
    <property type="component" value="Unassembled WGS sequence"/>
</dbReference>
<keyword evidence="1" id="KW-0812">Transmembrane</keyword>
<organism evidence="2 3">
    <name type="scientific">Lentzea pudingi</name>
    <dbReference type="NCBI Taxonomy" id="1789439"/>
    <lineage>
        <taxon>Bacteria</taxon>
        <taxon>Bacillati</taxon>
        <taxon>Actinomycetota</taxon>
        <taxon>Actinomycetes</taxon>
        <taxon>Pseudonocardiales</taxon>
        <taxon>Pseudonocardiaceae</taxon>
        <taxon>Lentzea</taxon>
    </lineage>
</organism>
<proteinExistence type="predicted"/>
<comment type="caution">
    <text evidence="2">The sequence shown here is derived from an EMBL/GenBank/DDBJ whole genome shotgun (WGS) entry which is preliminary data.</text>
</comment>
<accession>A0ABQ2IAW1</accession>
<sequence>MVRARCTAMSSETDSYKATTKQRVIAGVLVTVLMLAVVAAVLRMFI</sequence>
<name>A0ABQ2IAW1_9PSEU</name>
<evidence type="ECO:0000313" key="3">
    <source>
        <dbReference type="Proteomes" id="UP000597656"/>
    </source>
</evidence>
<feature type="transmembrane region" description="Helical" evidence="1">
    <location>
        <begin position="24"/>
        <end position="45"/>
    </location>
</feature>
<evidence type="ECO:0000313" key="2">
    <source>
        <dbReference type="EMBL" id="GGN05562.1"/>
    </source>
</evidence>
<dbReference type="EMBL" id="BMNC01000007">
    <property type="protein sequence ID" value="GGN05562.1"/>
    <property type="molecule type" value="Genomic_DNA"/>
</dbReference>
<keyword evidence="1" id="KW-0472">Membrane</keyword>
<protein>
    <submittedName>
        <fullName evidence="2">Uncharacterized protein</fullName>
    </submittedName>
</protein>
<evidence type="ECO:0000256" key="1">
    <source>
        <dbReference type="SAM" id="Phobius"/>
    </source>
</evidence>
<reference evidence="3" key="1">
    <citation type="journal article" date="2019" name="Int. J. Syst. Evol. Microbiol.">
        <title>The Global Catalogue of Microorganisms (GCM) 10K type strain sequencing project: providing services to taxonomists for standard genome sequencing and annotation.</title>
        <authorList>
            <consortium name="The Broad Institute Genomics Platform"/>
            <consortium name="The Broad Institute Genome Sequencing Center for Infectious Disease"/>
            <person name="Wu L."/>
            <person name="Ma J."/>
        </authorList>
    </citation>
    <scope>NUCLEOTIDE SEQUENCE [LARGE SCALE GENOMIC DNA]</scope>
    <source>
        <strain evidence="3">CGMCC 4.7319</strain>
    </source>
</reference>
<gene>
    <name evidence="2" type="ORF">GCM10011609_51030</name>
</gene>